<evidence type="ECO:0000313" key="2">
    <source>
        <dbReference type="Proteomes" id="UP001596395"/>
    </source>
</evidence>
<accession>A0ABD5VFD3</accession>
<dbReference type="RefSeq" id="WP_336349170.1">
    <property type="nucleotide sequence ID" value="NZ_JAZAQL010000001.1"/>
</dbReference>
<gene>
    <name evidence="1" type="ORF">ACFQGB_04815</name>
</gene>
<keyword evidence="2" id="KW-1185">Reference proteome</keyword>
<dbReference type="InterPro" id="IPR055517">
    <property type="entry name" value="DUF7091"/>
</dbReference>
<reference evidence="1 2" key="1">
    <citation type="journal article" date="2019" name="Int. J. Syst. Evol. Microbiol.">
        <title>The Global Catalogue of Microorganisms (GCM) 10K type strain sequencing project: providing services to taxonomists for standard genome sequencing and annotation.</title>
        <authorList>
            <consortium name="The Broad Institute Genomics Platform"/>
            <consortium name="The Broad Institute Genome Sequencing Center for Infectious Disease"/>
            <person name="Wu L."/>
            <person name="Ma J."/>
        </authorList>
    </citation>
    <scope>NUCLEOTIDE SEQUENCE [LARGE SCALE GENOMIC DNA]</scope>
    <source>
        <strain evidence="1 2">GX26</strain>
    </source>
</reference>
<dbReference type="Pfam" id="PF23367">
    <property type="entry name" value="DUF7091"/>
    <property type="match status" value="1"/>
</dbReference>
<proteinExistence type="predicted"/>
<organism evidence="1 2">
    <name type="scientific">Halorubellus litoreus</name>
    <dbReference type="NCBI Taxonomy" id="755308"/>
    <lineage>
        <taxon>Archaea</taxon>
        <taxon>Methanobacteriati</taxon>
        <taxon>Methanobacteriota</taxon>
        <taxon>Stenosarchaea group</taxon>
        <taxon>Halobacteria</taxon>
        <taxon>Halobacteriales</taxon>
        <taxon>Halorubellaceae</taxon>
        <taxon>Halorubellus</taxon>
    </lineage>
</organism>
<sequence length="92" mass="10410">MGDGDDIAERLRDSLRAAGRRYAEAQKAYRTGRATAELPQDEHGRHKIVCRRYVEKRAAFVDDQGRPACFEEGHPDCEGCAEDVREGCVQTW</sequence>
<evidence type="ECO:0000313" key="1">
    <source>
        <dbReference type="EMBL" id="MFC6952179.1"/>
    </source>
</evidence>
<dbReference type="Proteomes" id="UP001596395">
    <property type="component" value="Unassembled WGS sequence"/>
</dbReference>
<dbReference type="EMBL" id="JBHSXN010000001">
    <property type="protein sequence ID" value="MFC6952179.1"/>
    <property type="molecule type" value="Genomic_DNA"/>
</dbReference>
<protein>
    <submittedName>
        <fullName evidence="1">Uncharacterized protein</fullName>
    </submittedName>
</protein>
<dbReference type="AlphaFoldDB" id="A0ABD5VFD3"/>
<comment type="caution">
    <text evidence="1">The sequence shown here is derived from an EMBL/GenBank/DDBJ whole genome shotgun (WGS) entry which is preliminary data.</text>
</comment>
<name>A0ABD5VFD3_9EURY</name>